<dbReference type="AlphaFoldDB" id="W4LK32"/>
<proteinExistence type="predicted"/>
<evidence type="ECO:0000313" key="2">
    <source>
        <dbReference type="EMBL" id="ETW98070.1"/>
    </source>
</evidence>
<gene>
    <name evidence="2" type="ORF">ETSY2_43390</name>
</gene>
<name>W4LK32_9BACT</name>
<sequence length="117" mass="13133">MGGEAVEQIDGVIYAAGQACLVESKHYRRPINVEPIAKLRNQLARRPAATIGLVFSYHGFTEPARLLTRYLAPQTILLWAGGKIGYVLRNQMMVYGLHMKYKYAVEHGLPDYNLLGE</sequence>
<dbReference type="GO" id="GO:0003677">
    <property type="term" value="F:DNA binding"/>
    <property type="evidence" value="ECO:0007669"/>
    <property type="project" value="InterPro"/>
</dbReference>
<dbReference type="Proteomes" id="UP000019140">
    <property type="component" value="Unassembled WGS sequence"/>
</dbReference>
<dbReference type="HOGENOM" id="CLU_2080484_0_0_7"/>
<keyword evidence="3" id="KW-1185">Reference proteome</keyword>
<dbReference type="InterPro" id="IPR007560">
    <property type="entry name" value="Restrct_endonuc_IV_Mrr"/>
</dbReference>
<comment type="caution">
    <text evidence="2">The sequence shown here is derived from an EMBL/GenBank/DDBJ whole genome shotgun (WGS) entry which is preliminary data.</text>
</comment>
<feature type="domain" description="Restriction endonuclease type IV Mrr" evidence="1">
    <location>
        <begin position="7"/>
        <end position="83"/>
    </location>
</feature>
<organism evidence="2 3">
    <name type="scientific">Candidatus Entotheonella gemina</name>
    <dbReference type="NCBI Taxonomy" id="1429439"/>
    <lineage>
        <taxon>Bacteria</taxon>
        <taxon>Pseudomonadati</taxon>
        <taxon>Nitrospinota/Tectimicrobiota group</taxon>
        <taxon>Candidatus Tectimicrobiota</taxon>
        <taxon>Candidatus Entotheonellia</taxon>
        <taxon>Candidatus Entotheonellales</taxon>
        <taxon>Candidatus Entotheonellaceae</taxon>
        <taxon>Candidatus Entotheonella</taxon>
    </lineage>
</organism>
<evidence type="ECO:0000259" key="1">
    <source>
        <dbReference type="Pfam" id="PF04471"/>
    </source>
</evidence>
<dbReference type="GO" id="GO:0004519">
    <property type="term" value="F:endonuclease activity"/>
    <property type="evidence" value="ECO:0007669"/>
    <property type="project" value="InterPro"/>
</dbReference>
<dbReference type="EMBL" id="AZHX01001983">
    <property type="protein sequence ID" value="ETW98070.1"/>
    <property type="molecule type" value="Genomic_DNA"/>
</dbReference>
<evidence type="ECO:0000313" key="3">
    <source>
        <dbReference type="Proteomes" id="UP000019140"/>
    </source>
</evidence>
<dbReference type="SUPFAM" id="SSF52980">
    <property type="entry name" value="Restriction endonuclease-like"/>
    <property type="match status" value="1"/>
</dbReference>
<reference evidence="2 3" key="1">
    <citation type="journal article" date="2014" name="Nature">
        <title>An environmental bacterial taxon with a large and distinct metabolic repertoire.</title>
        <authorList>
            <person name="Wilson M.C."/>
            <person name="Mori T."/>
            <person name="Ruckert C."/>
            <person name="Uria A.R."/>
            <person name="Helf M.J."/>
            <person name="Takada K."/>
            <person name="Gernert C."/>
            <person name="Steffens U.A."/>
            <person name="Heycke N."/>
            <person name="Schmitt S."/>
            <person name="Rinke C."/>
            <person name="Helfrich E.J."/>
            <person name="Brachmann A.O."/>
            <person name="Gurgui C."/>
            <person name="Wakimoto T."/>
            <person name="Kracht M."/>
            <person name="Crusemann M."/>
            <person name="Hentschel U."/>
            <person name="Abe I."/>
            <person name="Matsunaga S."/>
            <person name="Kalinowski J."/>
            <person name="Takeyama H."/>
            <person name="Piel J."/>
        </authorList>
    </citation>
    <scope>NUCLEOTIDE SEQUENCE [LARGE SCALE GENOMIC DNA]</scope>
    <source>
        <strain evidence="3">TSY2</strain>
    </source>
</reference>
<accession>W4LK32</accession>
<dbReference type="Pfam" id="PF04471">
    <property type="entry name" value="Mrr_cat"/>
    <property type="match status" value="1"/>
</dbReference>
<dbReference type="GO" id="GO:0009307">
    <property type="term" value="P:DNA restriction-modification system"/>
    <property type="evidence" value="ECO:0007669"/>
    <property type="project" value="InterPro"/>
</dbReference>
<protein>
    <recommendedName>
        <fullName evidence="1">Restriction endonuclease type IV Mrr domain-containing protein</fullName>
    </recommendedName>
</protein>
<dbReference type="InterPro" id="IPR011335">
    <property type="entry name" value="Restrct_endonuc-II-like"/>
</dbReference>